<organism evidence="4 5">
    <name type="scientific">Murimonas intestini</name>
    <dbReference type="NCBI Taxonomy" id="1337051"/>
    <lineage>
        <taxon>Bacteria</taxon>
        <taxon>Bacillati</taxon>
        <taxon>Bacillota</taxon>
        <taxon>Clostridia</taxon>
        <taxon>Lachnospirales</taxon>
        <taxon>Lachnospiraceae</taxon>
        <taxon>Murimonas</taxon>
    </lineage>
</organism>
<evidence type="ECO:0000259" key="2">
    <source>
        <dbReference type="Pfam" id="PF02518"/>
    </source>
</evidence>
<sequence length="593" mass="67734">MKRKYFLHKFIRYFLLFSLPILFMGIMLCVYCSVKIKDDINLQAQSTFHTGTRLMEEIMQTGDDTAAMFNNNSTVSLSLYKILNRSSLNYKEYVVRSVVFSILENARSSNSLVESVYIYLNNSQGNYFQTDKKTVALSDSPDQEWLDIFNKTDSSTQKWVVRRKIKNYEFENSHECVSIFRRIKNYDGVLVINLNASALSSLLSSIENYANEAVLVADGDGQILFSNPNAALMDSGSCTDFIGQMDIKAGSADSFLSTVRYEGRRYIMTKFYSSGYGLYFLSLVPVKDIYQLLYQIIFSVLLGILMAAVFCLLFSFYLTNKNFRQIEDLIEILSAAEAGTYTSSLPGFCYENARKLDEYNLILNQVIHTYVRNNALTMELKEAELRKTLLELKSLQLQINPHFFFNTLQSVDMEIMKKEGYGSPASQLIENLSGILRYALEDSSSPVTLREEIQSCKDYFAIQQFHYPGRIALLWDYDGEVLDFSVLRLLFQPLVENSIHYSILTPRDTCVIRIKIYLRKNRLYFHVLDTGAGMSKQKLSDLRQSLDSPEGQKRGIGVKNTHKRLILSYPGNKGLTVISREGKGTCVSFSIPV</sequence>
<dbReference type="RefSeq" id="WP_109748541.1">
    <property type="nucleotide sequence ID" value="NZ_JANKBI010000020.1"/>
</dbReference>
<dbReference type="InterPro" id="IPR036890">
    <property type="entry name" value="HATPase_C_sf"/>
</dbReference>
<accession>A0AB73SYD6</accession>
<dbReference type="InterPro" id="IPR003594">
    <property type="entry name" value="HATPase_dom"/>
</dbReference>
<evidence type="ECO:0000313" key="4">
    <source>
        <dbReference type="EMBL" id="PWJ72347.1"/>
    </source>
</evidence>
<dbReference type="PANTHER" id="PTHR34220">
    <property type="entry name" value="SENSOR HISTIDINE KINASE YPDA"/>
    <property type="match status" value="1"/>
</dbReference>
<feature type="transmembrane region" description="Helical" evidence="1">
    <location>
        <begin position="292"/>
        <end position="318"/>
    </location>
</feature>
<dbReference type="SUPFAM" id="SSF55874">
    <property type="entry name" value="ATPase domain of HSP90 chaperone/DNA topoisomerase II/histidine kinase"/>
    <property type="match status" value="1"/>
</dbReference>
<keyword evidence="1" id="KW-0812">Transmembrane</keyword>
<keyword evidence="1" id="KW-1133">Transmembrane helix</keyword>
<evidence type="ECO:0000259" key="3">
    <source>
        <dbReference type="Pfam" id="PF06580"/>
    </source>
</evidence>
<dbReference type="InterPro" id="IPR010559">
    <property type="entry name" value="Sig_transdc_His_kin_internal"/>
</dbReference>
<keyword evidence="5" id="KW-1185">Reference proteome</keyword>
<feature type="transmembrane region" description="Helical" evidence="1">
    <location>
        <begin position="12"/>
        <end position="34"/>
    </location>
</feature>
<dbReference type="EMBL" id="QGGY01000019">
    <property type="protein sequence ID" value="PWJ72347.1"/>
    <property type="molecule type" value="Genomic_DNA"/>
</dbReference>
<dbReference type="GO" id="GO:0000155">
    <property type="term" value="F:phosphorelay sensor kinase activity"/>
    <property type="evidence" value="ECO:0007669"/>
    <property type="project" value="InterPro"/>
</dbReference>
<keyword evidence="1" id="KW-0472">Membrane</keyword>
<evidence type="ECO:0000313" key="5">
    <source>
        <dbReference type="Proteomes" id="UP000245412"/>
    </source>
</evidence>
<dbReference type="InterPro" id="IPR050640">
    <property type="entry name" value="Bact_2-comp_sensor_kinase"/>
</dbReference>
<comment type="caution">
    <text evidence="4">The sequence shown here is derived from an EMBL/GenBank/DDBJ whole genome shotgun (WGS) entry which is preliminary data.</text>
</comment>
<dbReference type="Pfam" id="PF02518">
    <property type="entry name" value="HATPase_c"/>
    <property type="match status" value="1"/>
</dbReference>
<proteinExistence type="predicted"/>
<feature type="domain" description="Signal transduction histidine kinase internal region" evidence="3">
    <location>
        <begin position="391"/>
        <end position="470"/>
    </location>
</feature>
<dbReference type="AlphaFoldDB" id="A0AB73SYD6"/>
<name>A0AB73SYD6_9FIRM</name>
<dbReference type="Gene3D" id="3.30.565.10">
    <property type="entry name" value="Histidine kinase-like ATPase, C-terminal domain"/>
    <property type="match status" value="1"/>
</dbReference>
<evidence type="ECO:0000256" key="1">
    <source>
        <dbReference type="SAM" id="Phobius"/>
    </source>
</evidence>
<reference evidence="4 5" key="1">
    <citation type="submission" date="2018-05" db="EMBL/GenBank/DDBJ databases">
        <authorList>
            <person name="Goeker M."/>
            <person name="Huntemann M."/>
            <person name="Clum A."/>
            <person name="Pillay M."/>
            <person name="Palaniappan K."/>
            <person name="Varghese N."/>
            <person name="Mikhailova N."/>
            <person name="Stamatis D."/>
            <person name="Reddy T."/>
            <person name="Daum C."/>
            <person name="Shapiro N."/>
            <person name="Ivanova N."/>
            <person name="Kyrpides N."/>
            <person name="Woyke T."/>
        </authorList>
    </citation>
    <scope>NUCLEOTIDE SEQUENCE [LARGE SCALE GENOMIC DNA]</scope>
    <source>
        <strain evidence="4 5">DSM 26524</strain>
    </source>
</reference>
<protein>
    <submittedName>
        <fullName evidence="4">Histidine kinase/DNA gyrase B/HSP90-like ATPase</fullName>
    </submittedName>
</protein>
<dbReference type="Proteomes" id="UP000245412">
    <property type="component" value="Unassembled WGS sequence"/>
</dbReference>
<dbReference type="GO" id="GO:0016020">
    <property type="term" value="C:membrane"/>
    <property type="evidence" value="ECO:0007669"/>
    <property type="project" value="InterPro"/>
</dbReference>
<dbReference type="Pfam" id="PF06580">
    <property type="entry name" value="His_kinase"/>
    <property type="match status" value="1"/>
</dbReference>
<feature type="transmembrane region" description="Helical" evidence="1">
    <location>
        <begin position="267"/>
        <end position="286"/>
    </location>
</feature>
<gene>
    <name evidence="4" type="ORF">C7383_11951</name>
</gene>
<dbReference type="PANTHER" id="PTHR34220:SF7">
    <property type="entry name" value="SENSOR HISTIDINE KINASE YPDA"/>
    <property type="match status" value="1"/>
</dbReference>
<dbReference type="Gene3D" id="3.30.450.20">
    <property type="entry name" value="PAS domain"/>
    <property type="match status" value="1"/>
</dbReference>
<feature type="domain" description="Histidine kinase/HSP90-like ATPase" evidence="2">
    <location>
        <begin position="487"/>
        <end position="592"/>
    </location>
</feature>